<evidence type="ECO:0000313" key="3">
    <source>
        <dbReference type="Proteomes" id="UP000298493"/>
    </source>
</evidence>
<evidence type="ECO:0000313" key="2">
    <source>
        <dbReference type="EMBL" id="TID13718.1"/>
    </source>
</evidence>
<dbReference type="STRING" id="86259.A0A4Z1P1Z0"/>
<organism evidence="2 3">
    <name type="scientific">Venturia nashicola</name>
    <dbReference type="NCBI Taxonomy" id="86259"/>
    <lineage>
        <taxon>Eukaryota</taxon>
        <taxon>Fungi</taxon>
        <taxon>Dikarya</taxon>
        <taxon>Ascomycota</taxon>
        <taxon>Pezizomycotina</taxon>
        <taxon>Dothideomycetes</taxon>
        <taxon>Pleosporomycetidae</taxon>
        <taxon>Venturiales</taxon>
        <taxon>Venturiaceae</taxon>
        <taxon>Venturia</taxon>
    </lineage>
</organism>
<dbReference type="AlphaFoldDB" id="A0A4Z1P1Z0"/>
<dbReference type="Proteomes" id="UP000298493">
    <property type="component" value="Unassembled WGS sequence"/>
</dbReference>
<feature type="compositionally biased region" description="Polar residues" evidence="1">
    <location>
        <begin position="165"/>
        <end position="181"/>
    </location>
</feature>
<protein>
    <submittedName>
        <fullName evidence="2">Uncharacterized protein</fullName>
    </submittedName>
</protein>
<feature type="region of interest" description="Disordered" evidence="1">
    <location>
        <begin position="16"/>
        <end position="123"/>
    </location>
</feature>
<evidence type="ECO:0000256" key="1">
    <source>
        <dbReference type="SAM" id="MobiDB-lite"/>
    </source>
</evidence>
<dbReference type="EMBL" id="SNSC02000025">
    <property type="protein sequence ID" value="TID13718.1"/>
    <property type="molecule type" value="Genomic_DNA"/>
</dbReference>
<proteinExistence type="predicted"/>
<gene>
    <name evidence="2" type="ORF">E6O75_ATG01696</name>
</gene>
<name>A0A4Z1P1Z0_9PEZI</name>
<reference evidence="2 3" key="1">
    <citation type="submission" date="2019-04" db="EMBL/GenBank/DDBJ databases">
        <title>High contiguity whole genome sequence and gene annotation resource for two Venturia nashicola isolates.</title>
        <authorList>
            <person name="Prokchorchik M."/>
            <person name="Won K."/>
            <person name="Lee Y."/>
            <person name="Choi E.D."/>
            <person name="Segonzac C."/>
            <person name="Sohn K.H."/>
        </authorList>
    </citation>
    <scope>NUCLEOTIDE SEQUENCE [LARGE SCALE GENOMIC DNA]</scope>
    <source>
        <strain evidence="2 3">PRI2</strain>
    </source>
</reference>
<keyword evidence="3" id="KW-1185">Reference proteome</keyword>
<feature type="compositionally biased region" description="Low complexity" evidence="1">
    <location>
        <begin position="54"/>
        <end position="72"/>
    </location>
</feature>
<feature type="compositionally biased region" description="Acidic residues" evidence="1">
    <location>
        <begin position="155"/>
        <end position="164"/>
    </location>
</feature>
<accession>A0A4Z1P1Z0</accession>
<feature type="region of interest" description="Disordered" evidence="1">
    <location>
        <begin position="153"/>
        <end position="184"/>
    </location>
</feature>
<sequence length="281" mass="32027">MFAPSWPFTANTQYAQYIPPRPSPLSPRSANVYPPRKAWGHDTMSRPNTQDQFSKPAPQSSSSSLIPQKSSSDANRTRKNAPPAFALRGGAKPNPLMRKEGDQRERRRNLFMKKVQTGREDKRWEGRSEQILRSDYILEQRRWENERARSAPDLDIYEDEEDELPTSSTNLFSNTTPSSPHLPSHQIEDEVDVVAQMEQQELDELLALAAEEEHPLVNSYMQVMDIPSSPTRYGSDEEDYDDIFMEMVSSQTAAQGQSGSIPMQMAQARYHGQEDVEMDMS</sequence>
<comment type="caution">
    <text evidence="2">The sequence shown here is derived from an EMBL/GenBank/DDBJ whole genome shotgun (WGS) entry which is preliminary data.</text>
</comment>